<dbReference type="InterPro" id="IPR045749">
    <property type="entry name" value="DUF6090"/>
</dbReference>
<reference evidence="2 3" key="1">
    <citation type="submission" date="2018-07" db="EMBL/GenBank/DDBJ databases">
        <title>Genomic Encyclopedia of Type Strains, Phase IV (KMG-IV): sequencing the most valuable type-strain genomes for metagenomic binning, comparative biology and taxonomic classification.</title>
        <authorList>
            <person name="Goeker M."/>
        </authorList>
    </citation>
    <scope>NUCLEOTIDE SEQUENCE [LARGE SCALE GENOMIC DNA]</scope>
    <source>
        <strain evidence="2 3">DSM 101478</strain>
    </source>
</reference>
<evidence type="ECO:0000313" key="3">
    <source>
        <dbReference type="Proteomes" id="UP000255317"/>
    </source>
</evidence>
<sequence>MIKFFRRIRQRLLSENKFSKYLLYAIGEIILVVIGILIALQINNWNENKKNDQQEQLILTQLLAEYESNLQQIESKISLRNDVIKSCITLLNYIHKRPKNITTDSIDYHLSRATMRPTFDPQLGVSNELINAGKLYLIENATLRNRISSYSSFLKELNEEELNIFRFTEEEFYAFLIDQYQIGGFITNFLFDEELRARFTIGKSLSDFSELKNLVPKANFENLLNHPDFEDHITRLLGMTPYTNEQSIGVRNKTQEIIDLITSEIAENQ</sequence>
<evidence type="ECO:0000313" key="2">
    <source>
        <dbReference type="EMBL" id="RDK87038.1"/>
    </source>
</evidence>
<dbReference type="RefSeq" id="WP_115123245.1">
    <property type="nucleotide sequence ID" value="NZ_QRAO01000002.1"/>
</dbReference>
<proteinExistence type="predicted"/>
<dbReference type="Proteomes" id="UP000255317">
    <property type="component" value="Unassembled WGS sequence"/>
</dbReference>
<dbReference type="EMBL" id="QRAO01000002">
    <property type="protein sequence ID" value="RDK87038.1"/>
    <property type="molecule type" value="Genomic_DNA"/>
</dbReference>
<gene>
    <name evidence="2" type="ORF">C8D94_102217</name>
</gene>
<organism evidence="2 3">
    <name type="scientific">Marinirhabdus gelatinilytica</name>
    <dbReference type="NCBI Taxonomy" id="1703343"/>
    <lineage>
        <taxon>Bacteria</taxon>
        <taxon>Pseudomonadati</taxon>
        <taxon>Bacteroidota</taxon>
        <taxon>Flavobacteriia</taxon>
        <taxon>Flavobacteriales</taxon>
        <taxon>Flavobacteriaceae</taxon>
    </lineage>
</organism>
<protein>
    <submittedName>
        <fullName evidence="2">Uncharacterized protein</fullName>
    </submittedName>
</protein>
<accession>A0A370QF91</accession>
<dbReference type="OrthoDB" id="821805at2"/>
<feature type="transmembrane region" description="Helical" evidence="1">
    <location>
        <begin position="21"/>
        <end position="42"/>
    </location>
</feature>
<dbReference type="AlphaFoldDB" id="A0A370QF91"/>
<keyword evidence="1" id="KW-0812">Transmembrane</keyword>
<evidence type="ECO:0000256" key="1">
    <source>
        <dbReference type="SAM" id="Phobius"/>
    </source>
</evidence>
<dbReference type="Pfam" id="PF19578">
    <property type="entry name" value="DUF6090"/>
    <property type="match status" value="1"/>
</dbReference>
<name>A0A370QF91_9FLAO</name>
<comment type="caution">
    <text evidence="2">The sequence shown here is derived from an EMBL/GenBank/DDBJ whole genome shotgun (WGS) entry which is preliminary data.</text>
</comment>
<keyword evidence="3" id="KW-1185">Reference proteome</keyword>
<keyword evidence="1" id="KW-0472">Membrane</keyword>
<keyword evidence="1" id="KW-1133">Transmembrane helix</keyword>